<comment type="caution">
    <text evidence="2">The sequence shown here is derived from an EMBL/GenBank/DDBJ whole genome shotgun (WGS) entry which is preliminary data.</text>
</comment>
<keyword evidence="2" id="KW-0808">Transferase</keyword>
<dbReference type="InterPro" id="IPR013216">
    <property type="entry name" value="Methyltransf_11"/>
</dbReference>
<organism evidence="2 3">
    <name type="scientific">Georgfuchsia toluolica</name>
    <dbReference type="NCBI Taxonomy" id="424218"/>
    <lineage>
        <taxon>Bacteria</taxon>
        <taxon>Pseudomonadati</taxon>
        <taxon>Pseudomonadota</taxon>
        <taxon>Betaproteobacteria</taxon>
        <taxon>Nitrosomonadales</taxon>
        <taxon>Sterolibacteriaceae</taxon>
        <taxon>Georgfuchsia</taxon>
    </lineage>
</organism>
<gene>
    <name evidence="2" type="ORF">GTOL_13218</name>
</gene>
<feature type="domain" description="Methyltransferase type 11" evidence="1">
    <location>
        <begin position="73"/>
        <end position="120"/>
    </location>
</feature>
<dbReference type="AlphaFoldDB" id="A0A916J7A5"/>
<dbReference type="GO" id="GO:0004416">
    <property type="term" value="F:hydroxyacylglutathione hydrolase activity"/>
    <property type="evidence" value="ECO:0007669"/>
    <property type="project" value="UniProtKB-EC"/>
</dbReference>
<proteinExistence type="predicted"/>
<dbReference type="Gene3D" id="3.40.50.150">
    <property type="entry name" value="Vaccinia Virus protein VP39"/>
    <property type="match status" value="1"/>
</dbReference>
<reference evidence="2" key="1">
    <citation type="submission" date="2021-04" db="EMBL/GenBank/DDBJ databases">
        <authorList>
            <person name="Hornung B."/>
        </authorList>
    </citation>
    <scope>NUCLEOTIDE SEQUENCE</scope>
    <source>
        <strain evidence="2">G5G6</strain>
    </source>
</reference>
<dbReference type="Proteomes" id="UP000742786">
    <property type="component" value="Unassembled WGS sequence"/>
</dbReference>
<dbReference type="Pfam" id="PF08241">
    <property type="entry name" value="Methyltransf_11"/>
    <property type="match status" value="1"/>
</dbReference>
<dbReference type="GO" id="GO:0032259">
    <property type="term" value="P:methylation"/>
    <property type="evidence" value="ECO:0007669"/>
    <property type="project" value="UniProtKB-KW"/>
</dbReference>
<dbReference type="EC" id="2.1.1.-" evidence="2"/>
<evidence type="ECO:0000313" key="2">
    <source>
        <dbReference type="EMBL" id="CAG4885335.1"/>
    </source>
</evidence>
<evidence type="ECO:0000313" key="3">
    <source>
        <dbReference type="Proteomes" id="UP000742786"/>
    </source>
</evidence>
<dbReference type="EC" id="3.1.2.6" evidence="2"/>
<dbReference type="RefSeq" id="WP_220637084.1">
    <property type="nucleotide sequence ID" value="NZ_CAJQUM010000001.1"/>
</dbReference>
<accession>A0A916J7A5</accession>
<dbReference type="InterPro" id="IPR029063">
    <property type="entry name" value="SAM-dependent_MTases_sf"/>
</dbReference>
<name>A0A916J7A5_9PROT</name>
<evidence type="ECO:0000259" key="1">
    <source>
        <dbReference type="Pfam" id="PF08241"/>
    </source>
</evidence>
<sequence length="255" mass="29831">MTTTIFEDWLATPQGQYVLNWEMVKHDMLLADVFGFNAVQIGMLRHDYLRNNRMPFRFRCDSIIEPEPPCEVYTDIHHLPFSAQSVDLILLPHILEFDSNPHQILREVERVLVPEGQVVITGFNPYSLWGMRRHFGAARNAMPWNGRYISVPRLRDWFALLGFETRAGVFGCYAPPLRHEKWLRRWEFIEYAGDRWWPFTGAVYVIQAIKRVQGMRLIMPTWADRRARAKATAAVTQQITQTRMFASTTSEDENA</sequence>
<dbReference type="SUPFAM" id="SSF53335">
    <property type="entry name" value="S-adenosyl-L-methionine-dependent methyltransferases"/>
    <property type="match status" value="1"/>
</dbReference>
<keyword evidence="3" id="KW-1185">Reference proteome</keyword>
<dbReference type="GO" id="GO:0008757">
    <property type="term" value="F:S-adenosylmethionine-dependent methyltransferase activity"/>
    <property type="evidence" value="ECO:0007669"/>
    <property type="project" value="InterPro"/>
</dbReference>
<keyword evidence="2" id="KW-0378">Hydrolase</keyword>
<keyword evidence="2" id="KW-0489">Methyltransferase</keyword>
<protein>
    <submittedName>
        <fullName evidence="2">SAM-dependent methyltransferase</fullName>
        <ecNumber evidence="2">2.1.1.-</ecNumber>
        <ecNumber evidence="2">3.1.2.6</ecNumber>
    </submittedName>
</protein>
<dbReference type="EMBL" id="CAJQUM010000001">
    <property type="protein sequence ID" value="CAG4885335.1"/>
    <property type="molecule type" value="Genomic_DNA"/>
</dbReference>